<name>E2EA02_PROLC</name>
<evidence type="ECO:0000313" key="2">
    <source>
        <dbReference type="EMBL" id="ADD46357.1"/>
    </source>
</evidence>
<dbReference type="SUPFAM" id="SSF52313">
    <property type="entry name" value="Ribosomal protein S2"/>
    <property type="match status" value="1"/>
</dbReference>
<proteinExistence type="predicted"/>
<accession>E2EA02</accession>
<keyword evidence="1" id="KW-1133">Transmembrane helix</keyword>
<dbReference type="EMBL" id="GU563431">
    <property type="protein sequence ID" value="ADD46357.1"/>
    <property type="molecule type" value="Genomic_DNA"/>
</dbReference>
<keyword evidence="1" id="KW-0812">Transmembrane</keyword>
<dbReference type="Gene3D" id="3.40.50.10490">
    <property type="entry name" value="Glucose-6-phosphate isomerase like protein, domain 1"/>
    <property type="match status" value="1"/>
</dbReference>
<dbReference type="GO" id="GO:0005840">
    <property type="term" value="C:ribosome"/>
    <property type="evidence" value="ECO:0007669"/>
    <property type="project" value="UniProtKB-KW"/>
</dbReference>
<keyword evidence="2" id="KW-0689">Ribosomal protein</keyword>
<dbReference type="RefSeq" id="YP_003795219.1">
    <property type="nucleotide sequence ID" value="NC_014338.1"/>
</dbReference>
<reference evidence="2" key="1">
    <citation type="journal article" date="2010" name="Genome Biol. Evol.">
        <title>A linear molecule with two large inverted repeats: the mitochondrial genome of the stramenopile Proteromonas lacertae.</title>
        <authorList>
            <person name="Perez-Brocal V."/>
            <person name="Shahar-Golan R."/>
            <person name="Clark C.G."/>
        </authorList>
    </citation>
    <scope>NUCLEOTIDE SEQUENCE</scope>
</reference>
<sequence length="336" mass="40630">MSFQFYNYNLKNSKTFIQKLLNNKIFLETAVDRYNLFFLDFILGYNFNTYTLDLKKILYSFQQFRVILHEIILQNNKVLILIPDCIKTILKYNQKNNKTNINYFYFFVKIVHYFSKISFFYAISKISSGFYSNNYLSFTYDSITNLNKLNILKYSLVNNSVFSNNFTFLSLTNTELKNFYINKFFVPDFIITFTPNTQYYLLSEFNNLHIPILALCDINTTYKNLLQITYPLIFSKGSFSNYFLYFIILAFFSFEGYLIYISNIVKLFTLNINNFKINQSYIMQKVKKSKILHKKLLFIYIYTFYLKKQNLNSYLKLISYYFLYEIFNFKFKLLKF</sequence>
<evidence type="ECO:0000256" key="1">
    <source>
        <dbReference type="SAM" id="Phobius"/>
    </source>
</evidence>
<dbReference type="AlphaFoldDB" id="E2EA02"/>
<geneLocation type="mitochondrion" evidence="2"/>
<feature type="transmembrane region" description="Helical" evidence="1">
    <location>
        <begin position="242"/>
        <end position="270"/>
    </location>
</feature>
<protein>
    <submittedName>
        <fullName evidence="2">Ribosomal protein S2</fullName>
    </submittedName>
</protein>
<gene>
    <name evidence="2" type="primary">rps2</name>
    <name evidence="2" type="ORF">PROLAC_041</name>
</gene>
<keyword evidence="1" id="KW-0472">Membrane</keyword>
<dbReference type="GeneID" id="9480816"/>
<organism evidence="2">
    <name type="scientific">Proteromonas lacertae</name>
    <name type="common">Stramenopile</name>
    <name type="synonym">Monocercomonoides lacertae</name>
    <dbReference type="NCBI Taxonomy" id="42746"/>
    <lineage>
        <taxon>Eukaryota</taxon>
        <taxon>Sar</taxon>
        <taxon>Stramenopiles</taxon>
        <taxon>Bigyra</taxon>
        <taxon>Opalozoa</taxon>
        <taxon>Opalinata</taxon>
        <taxon>Proteromonadidae</taxon>
        <taxon>Proteromonas</taxon>
    </lineage>
</organism>
<dbReference type="InterPro" id="IPR023591">
    <property type="entry name" value="Ribosomal_uS2_flav_dom_sf"/>
</dbReference>
<keyword evidence="2" id="KW-0687">Ribonucleoprotein</keyword>
<keyword evidence="2" id="KW-0496">Mitochondrion</keyword>